<dbReference type="OrthoDB" id="6505335at2759"/>
<keyword evidence="2" id="KW-1185">Reference proteome</keyword>
<dbReference type="AlphaFoldDB" id="A0A9J6FFT3"/>
<comment type="caution">
    <text evidence="1">The sequence shown here is derived from an EMBL/GenBank/DDBJ whole genome shotgun (WGS) entry which is preliminary data.</text>
</comment>
<organism evidence="1 2">
    <name type="scientific">Haemaphysalis longicornis</name>
    <name type="common">Bush tick</name>
    <dbReference type="NCBI Taxonomy" id="44386"/>
    <lineage>
        <taxon>Eukaryota</taxon>
        <taxon>Metazoa</taxon>
        <taxon>Ecdysozoa</taxon>
        <taxon>Arthropoda</taxon>
        <taxon>Chelicerata</taxon>
        <taxon>Arachnida</taxon>
        <taxon>Acari</taxon>
        <taxon>Parasitiformes</taxon>
        <taxon>Ixodida</taxon>
        <taxon>Ixodoidea</taxon>
        <taxon>Ixodidae</taxon>
        <taxon>Haemaphysalinae</taxon>
        <taxon>Haemaphysalis</taxon>
    </lineage>
</organism>
<accession>A0A9J6FFT3</accession>
<dbReference type="Proteomes" id="UP000821853">
    <property type="component" value="Chromosome 1"/>
</dbReference>
<name>A0A9J6FFT3_HAELO</name>
<gene>
    <name evidence="1" type="ORF">HPB48_001566</name>
</gene>
<sequence>MFARVTIRKKSERDQFKPAQTSVLITTTSALRIHHQLLDVYRFRFILLCQQPQDALENFFSCILSRNPVPRLLEFKLTLRFIMRSQFFRPSSKGNYVIDDSTDLLESVEVKKAVSEKNLELSGTDEPSEKDFILEDEAPLPRDDVRIPLCTCPATLLAVYQGRHKLFTTCTDYYQADPVEDREQLLTLKSFCTEVKNLNPLVRSSRHVVALFEHVDNTFRSYENQVLKTSLPFITKVALDSHRLPSNFSRCHDLAKHLTAAFLMLRLRLTPRKLSSKAKVAKSKCVSKSAHESCCCSDPLKLHHPQQQTPSQQETSLYKGYIQCCIAKLLLPRISCQIL</sequence>
<protein>
    <submittedName>
        <fullName evidence="1">Uncharacterized protein</fullName>
    </submittedName>
</protein>
<proteinExistence type="predicted"/>
<evidence type="ECO:0000313" key="1">
    <source>
        <dbReference type="EMBL" id="KAH9361208.1"/>
    </source>
</evidence>
<reference evidence="1 2" key="1">
    <citation type="journal article" date="2020" name="Cell">
        <title>Large-Scale Comparative Analyses of Tick Genomes Elucidate Their Genetic Diversity and Vector Capacities.</title>
        <authorList>
            <consortium name="Tick Genome and Microbiome Consortium (TIGMIC)"/>
            <person name="Jia N."/>
            <person name="Wang J."/>
            <person name="Shi W."/>
            <person name="Du L."/>
            <person name="Sun Y."/>
            <person name="Zhan W."/>
            <person name="Jiang J.F."/>
            <person name="Wang Q."/>
            <person name="Zhang B."/>
            <person name="Ji P."/>
            <person name="Bell-Sakyi L."/>
            <person name="Cui X.M."/>
            <person name="Yuan T.T."/>
            <person name="Jiang B.G."/>
            <person name="Yang W.F."/>
            <person name="Lam T.T."/>
            <person name="Chang Q.C."/>
            <person name="Ding S.J."/>
            <person name="Wang X.J."/>
            <person name="Zhu J.G."/>
            <person name="Ruan X.D."/>
            <person name="Zhao L."/>
            <person name="Wei J.T."/>
            <person name="Ye R.Z."/>
            <person name="Que T.C."/>
            <person name="Du C.H."/>
            <person name="Zhou Y.H."/>
            <person name="Cheng J.X."/>
            <person name="Dai P.F."/>
            <person name="Guo W.B."/>
            <person name="Han X.H."/>
            <person name="Huang E.J."/>
            <person name="Li L.F."/>
            <person name="Wei W."/>
            <person name="Gao Y.C."/>
            <person name="Liu J.Z."/>
            <person name="Shao H.Z."/>
            <person name="Wang X."/>
            <person name="Wang C.C."/>
            <person name="Yang T.C."/>
            <person name="Huo Q.B."/>
            <person name="Li W."/>
            <person name="Chen H.Y."/>
            <person name="Chen S.E."/>
            <person name="Zhou L.G."/>
            <person name="Ni X.B."/>
            <person name="Tian J.H."/>
            <person name="Sheng Y."/>
            <person name="Liu T."/>
            <person name="Pan Y.S."/>
            <person name="Xia L.Y."/>
            <person name="Li J."/>
            <person name="Zhao F."/>
            <person name="Cao W.C."/>
        </authorList>
    </citation>
    <scope>NUCLEOTIDE SEQUENCE [LARGE SCALE GENOMIC DNA]</scope>
    <source>
        <strain evidence="1">HaeL-2018</strain>
    </source>
</reference>
<dbReference type="EMBL" id="JABSTR010000001">
    <property type="protein sequence ID" value="KAH9361208.1"/>
    <property type="molecule type" value="Genomic_DNA"/>
</dbReference>
<dbReference type="VEuPathDB" id="VectorBase:HLOH_061075"/>
<evidence type="ECO:0000313" key="2">
    <source>
        <dbReference type="Proteomes" id="UP000821853"/>
    </source>
</evidence>